<proteinExistence type="predicted"/>
<name>A0AAV4C079_9GAST</name>
<comment type="caution">
    <text evidence="1">The sequence shown here is derived from an EMBL/GenBank/DDBJ whole genome shotgun (WGS) entry which is preliminary data.</text>
</comment>
<evidence type="ECO:0000313" key="2">
    <source>
        <dbReference type="Proteomes" id="UP000735302"/>
    </source>
</evidence>
<dbReference type="InterPro" id="IPR016159">
    <property type="entry name" value="Cullin_repeat-like_dom_sf"/>
</dbReference>
<protein>
    <submittedName>
        <fullName evidence="1">Exocyst complex component 7</fullName>
    </submittedName>
</protein>
<gene>
    <name evidence="1" type="ORF">PoB_005133300</name>
</gene>
<dbReference type="SUPFAM" id="SSF74788">
    <property type="entry name" value="Cullin repeat-like"/>
    <property type="match status" value="1"/>
</dbReference>
<sequence>MKEIPLLLADIEKTMHTLDNVLSFYHTAKDVEATIKEGPAASDLETYMSYLEKVLKAKKYFDTHSPNSKELKEIAEGAPQVIKWILIQRKQPVIWWPELASWADGKIPRVQRSPWKAKHEEVCKFYKESLIVAPARARKA</sequence>
<organism evidence="1 2">
    <name type="scientific">Plakobranchus ocellatus</name>
    <dbReference type="NCBI Taxonomy" id="259542"/>
    <lineage>
        <taxon>Eukaryota</taxon>
        <taxon>Metazoa</taxon>
        <taxon>Spiralia</taxon>
        <taxon>Lophotrochozoa</taxon>
        <taxon>Mollusca</taxon>
        <taxon>Gastropoda</taxon>
        <taxon>Heterobranchia</taxon>
        <taxon>Euthyneura</taxon>
        <taxon>Panpulmonata</taxon>
        <taxon>Sacoglossa</taxon>
        <taxon>Placobranchoidea</taxon>
        <taxon>Plakobranchidae</taxon>
        <taxon>Plakobranchus</taxon>
    </lineage>
</organism>
<evidence type="ECO:0000313" key="1">
    <source>
        <dbReference type="EMBL" id="GFO24828.1"/>
    </source>
</evidence>
<accession>A0AAV4C079</accession>
<reference evidence="1 2" key="1">
    <citation type="journal article" date="2021" name="Elife">
        <title>Chloroplast acquisition without the gene transfer in kleptoplastic sea slugs, Plakobranchus ocellatus.</title>
        <authorList>
            <person name="Maeda T."/>
            <person name="Takahashi S."/>
            <person name="Yoshida T."/>
            <person name="Shimamura S."/>
            <person name="Takaki Y."/>
            <person name="Nagai Y."/>
            <person name="Toyoda A."/>
            <person name="Suzuki Y."/>
            <person name="Arimoto A."/>
            <person name="Ishii H."/>
            <person name="Satoh N."/>
            <person name="Nishiyama T."/>
            <person name="Hasebe M."/>
            <person name="Maruyama T."/>
            <person name="Minagawa J."/>
            <person name="Obokata J."/>
            <person name="Shigenobu S."/>
        </authorList>
    </citation>
    <scope>NUCLEOTIDE SEQUENCE [LARGE SCALE GENOMIC DNA]</scope>
</reference>
<feature type="non-terminal residue" evidence="1">
    <location>
        <position position="140"/>
    </location>
</feature>
<dbReference type="EMBL" id="BLXT01005651">
    <property type="protein sequence ID" value="GFO24828.1"/>
    <property type="molecule type" value="Genomic_DNA"/>
</dbReference>
<keyword evidence="2" id="KW-1185">Reference proteome</keyword>
<dbReference type="Proteomes" id="UP000735302">
    <property type="component" value="Unassembled WGS sequence"/>
</dbReference>
<dbReference type="Gene3D" id="1.20.1280.170">
    <property type="entry name" value="Exocyst complex component Exo70"/>
    <property type="match status" value="1"/>
</dbReference>
<dbReference type="AlphaFoldDB" id="A0AAV4C079"/>